<evidence type="ECO:0000256" key="1">
    <source>
        <dbReference type="SAM" id="MobiDB-lite"/>
    </source>
</evidence>
<gene>
    <name evidence="2" type="ORF">WR25_23696</name>
</gene>
<feature type="region of interest" description="Disordered" evidence="1">
    <location>
        <begin position="161"/>
        <end position="199"/>
    </location>
</feature>
<dbReference type="AlphaFoldDB" id="A0A2A2JDW4"/>
<comment type="caution">
    <text evidence="2">The sequence shown here is derived from an EMBL/GenBank/DDBJ whole genome shotgun (WGS) entry which is preliminary data.</text>
</comment>
<keyword evidence="3" id="KW-1185">Reference proteome</keyword>
<dbReference type="EMBL" id="LIAE01010508">
    <property type="protein sequence ID" value="PAV59712.1"/>
    <property type="molecule type" value="Genomic_DNA"/>
</dbReference>
<reference evidence="2 3" key="1">
    <citation type="journal article" date="2017" name="Curr. Biol.">
        <title>Genome architecture and evolution of a unichromosomal asexual nematode.</title>
        <authorList>
            <person name="Fradin H."/>
            <person name="Zegar C."/>
            <person name="Gutwein M."/>
            <person name="Lucas J."/>
            <person name="Kovtun M."/>
            <person name="Corcoran D."/>
            <person name="Baugh L.R."/>
            <person name="Kiontke K."/>
            <person name="Gunsalus K."/>
            <person name="Fitch D.H."/>
            <person name="Piano F."/>
        </authorList>
    </citation>
    <scope>NUCLEOTIDE SEQUENCE [LARGE SCALE GENOMIC DNA]</scope>
    <source>
        <strain evidence="2">PF1309</strain>
    </source>
</reference>
<accession>A0A2A2JDW4</accession>
<evidence type="ECO:0000313" key="2">
    <source>
        <dbReference type="EMBL" id="PAV59712.1"/>
    </source>
</evidence>
<protein>
    <submittedName>
        <fullName evidence="2">Uncharacterized protein</fullName>
    </submittedName>
</protein>
<sequence>MNQPPPPIGFETPDSNDPRCKQPVVNNVEAEQMATLYAEAQMRKERNEAEYKQEVDKGQQADQKRQLTLSGIARAGQAERVTDEEKRKQERTKLDENRMKQKEEMENIKQEAEQKLMRIEANAKEARAAFEKKLEYDEANSRQRINALDQETKRLVAQQEAMNAENRRKRSEDRAARQAQHDREMAEKRKALAASREREEDYKKRIRELELEVTRTVQIMSLSINPSSPVLLPNSFLINPVPQSAIAHPAPSPENIKEIMDDIAEIDEMLRKECEKALENIPKYYKEFDNRTFSNYSENALKSVTEGAVALYDKLSELKSIAGESEPIKNVFEDVQYLKGDSKEMLNQLPNCSNLAPEKQAHPAPSLENIKEIMDDIAEIDEMLRKECERALKYISKYYENFDDRTFSNYSEYALKSIAERTVNLVDKLSELKSIIGESKPIKNVLEDVQYLKGDSKEMLNQLPNCSNLAPEKRTKLFENLKKSFEYYCQTFDEFKSSMQ</sequence>
<evidence type="ECO:0000313" key="3">
    <source>
        <dbReference type="Proteomes" id="UP000218231"/>
    </source>
</evidence>
<feature type="region of interest" description="Disordered" evidence="1">
    <location>
        <begin position="1"/>
        <end position="21"/>
    </location>
</feature>
<proteinExistence type="predicted"/>
<feature type="region of interest" description="Disordered" evidence="1">
    <location>
        <begin position="45"/>
        <end position="108"/>
    </location>
</feature>
<name>A0A2A2JDW4_9BILA</name>
<organism evidence="2 3">
    <name type="scientific">Diploscapter pachys</name>
    <dbReference type="NCBI Taxonomy" id="2018661"/>
    <lineage>
        <taxon>Eukaryota</taxon>
        <taxon>Metazoa</taxon>
        <taxon>Ecdysozoa</taxon>
        <taxon>Nematoda</taxon>
        <taxon>Chromadorea</taxon>
        <taxon>Rhabditida</taxon>
        <taxon>Rhabditina</taxon>
        <taxon>Rhabditomorpha</taxon>
        <taxon>Rhabditoidea</taxon>
        <taxon>Rhabditidae</taxon>
        <taxon>Diploscapter</taxon>
    </lineage>
</organism>
<dbReference type="Proteomes" id="UP000218231">
    <property type="component" value="Unassembled WGS sequence"/>
</dbReference>
<feature type="compositionally biased region" description="Basic and acidic residues" evidence="1">
    <location>
        <begin position="45"/>
        <end position="65"/>
    </location>
</feature>
<feature type="compositionally biased region" description="Basic and acidic residues" evidence="1">
    <location>
        <begin position="170"/>
        <end position="199"/>
    </location>
</feature>
<feature type="compositionally biased region" description="Basic and acidic residues" evidence="1">
    <location>
        <begin position="80"/>
        <end position="108"/>
    </location>
</feature>